<feature type="compositionally biased region" description="Polar residues" evidence="16">
    <location>
        <begin position="251"/>
        <end position="260"/>
    </location>
</feature>
<evidence type="ECO:0000256" key="5">
    <source>
        <dbReference type="ARBA" id="ARBA00022692"/>
    </source>
</evidence>
<evidence type="ECO:0000256" key="15">
    <source>
        <dbReference type="ARBA" id="ARBA00023180"/>
    </source>
</evidence>
<evidence type="ECO:0000256" key="14">
    <source>
        <dbReference type="ARBA" id="ARBA00023170"/>
    </source>
</evidence>
<evidence type="ECO:0000256" key="4">
    <source>
        <dbReference type="ARBA" id="ARBA00022679"/>
    </source>
</evidence>
<gene>
    <name evidence="18" type="ORF">SRSM4_131</name>
</gene>
<dbReference type="GeneID" id="8303341"/>
<dbReference type="EC" id="2.7.10.1" evidence="2"/>
<dbReference type="Proteomes" id="UP000001515">
    <property type="component" value="Segment"/>
</dbReference>
<comment type="subcellular location">
    <subcellularLocation>
        <location evidence="1">Cell membrane</location>
        <topology evidence="1">Single-pass type I membrane protein</topology>
    </subcellularLocation>
</comment>
<feature type="compositionally biased region" description="Gly residues" evidence="16">
    <location>
        <begin position="276"/>
        <end position="300"/>
    </location>
</feature>
<keyword evidence="8" id="KW-0418">Kinase</keyword>
<dbReference type="GO" id="GO:0005524">
    <property type="term" value="F:ATP binding"/>
    <property type="evidence" value="ECO:0007669"/>
    <property type="project" value="UniProtKB-KW"/>
</dbReference>
<evidence type="ECO:0000256" key="10">
    <source>
        <dbReference type="ARBA" id="ARBA00022989"/>
    </source>
</evidence>
<sequence length="359" mass="34835">MSQLNVGKLVASSEVVFPSYTNTNRPSSATQGSLIFNTEESALQLWTGTEWVSLQLANPQDFSNVQVFAYTGSDQTFNVPASGGTINQLQVIMWGAGGGSDEGGTAAGGSGGFSSGTIERFDGNTLNGDTFTIVVGQGGVRGSGSSPMPAMYGGGGRGSADSGGGHVSGSGGGLSGIFQGGATVFSGANPQSGAQDRALIIAGGGGGANDQTTDQAYGGAGGGTEGGRGGSEPANNNKGGWGGRQVAGYAGSNSSSQYANGSALRGGDGPASNDDPGGGGGYYGGQSGGDDNSGGGGGSGYIGGNSTYKVISGVTTTGSQGAPNTHNPPQTGNEYYVSGVGTGYQGSPDGGNGRVVILY</sequence>
<accession>C7BV99</accession>
<reference evidence="18 19" key="1">
    <citation type="journal article" date="2009" name="Environ. Microbiol.">
        <title>Comparative genomics of marine cyanomyoviruses reveals the widespread occurrence of Synechococcus host genes localized to a hyperplastic region: implications for mechanisms of cyanophage evolution.</title>
        <authorList>
            <person name="Millard A.D."/>
            <person name="Zwirglmaier K."/>
            <person name="Downey M.J."/>
            <person name="Mann N.H."/>
            <person name="Scanlan D.J."/>
        </authorList>
    </citation>
    <scope>NUCLEOTIDE SEQUENCE</scope>
</reference>
<protein>
    <recommendedName>
        <fullName evidence="2">receptor protein-tyrosine kinase</fullName>
        <ecNumber evidence="2">2.7.10.1</ecNumber>
    </recommendedName>
</protein>
<dbReference type="Pfam" id="PF12810">
    <property type="entry name" value="ALK_LTK_GRD"/>
    <property type="match status" value="1"/>
</dbReference>
<dbReference type="KEGG" id="vg:8303341"/>
<evidence type="ECO:0000313" key="19">
    <source>
        <dbReference type="Proteomes" id="UP000001515"/>
    </source>
</evidence>
<keyword evidence="14" id="KW-0675">Receptor</keyword>
<keyword evidence="15" id="KW-0325">Glycoprotein</keyword>
<feature type="domain" description="ALK/LTK-like glycine-rich" evidence="17">
    <location>
        <begin position="92"/>
        <end position="330"/>
    </location>
</feature>
<evidence type="ECO:0000259" key="17">
    <source>
        <dbReference type="Pfam" id="PF12810"/>
    </source>
</evidence>
<keyword evidence="6" id="KW-0732">Signal</keyword>
<dbReference type="GO" id="GO:0005886">
    <property type="term" value="C:plasma membrane"/>
    <property type="evidence" value="ECO:0007669"/>
    <property type="project" value="UniProtKB-SubCell"/>
</dbReference>
<evidence type="ECO:0000256" key="8">
    <source>
        <dbReference type="ARBA" id="ARBA00022777"/>
    </source>
</evidence>
<evidence type="ECO:0000256" key="13">
    <source>
        <dbReference type="ARBA" id="ARBA00023157"/>
    </source>
</evidence>
<feature type="compositionally biased region" description="Gly residues" evidence="16">
    <location>
        <begin position="218"/>
        <end position="230"/>
    </location>
</feature>
<name>C7BV99_9CAUD</name>
<keyword evidence="3" id="KW-1003">Cell membrane</keyword>
<evidence type="ECO:0000256" key="3">
    <source>
        <dbReference type="ARBA" id="ARBA00022475"/>
    </source>
</evidence>
<keyword evidence="12" id="KW-0829">Tyrosine-protein kinase</keyword>
<dbReference type="InterPro" id="IPR055163">
    <property type="entry name" value="ALK/LTK-like_GRD"/>
</dbReference>
<feature type="region of interest" description="Disordered" evidence="16">
    <location>
        <begin position="205"/>
        <end position="300"/>
    </location>
</feature>
<evidence type="ECO:0000256" key="9">
    <source>
        <dbReference type="ARBA" id="ARBA00022840"/>
    </source>
</evidence>
<evidence type="ECO:0000256" key="2">
    <source>
        <dbReference type="ARBA" id="ARBA00011902"/>
    </source>
</evidence>
<evidence type="ECO:0000256" key="11">
    <source>
        <dbReference type="ARBA" id="ARBA00023136"/>
    </source>
</evidence>
<keyword evidence="4" id="KW-0808">Transferase</keyword>
<evidence type="ECO:0000256" key="16">
    <source>
        <dbReference type="SAM" id="MobiDB-lite"/>
    </source>
</evidence>
<evidence type="ECO:0000313" key="18">
    <source>
        <dbReference type="EMBL" id="CAR63328.1"/>
    </source>
</evidence>
<dbReference type="GO" id="GO:0004714">
    <property type="term" value="F:transmembrane receptor protein tyrosine kinase activity"/>
    <property type="evidence" value="ECO:0007669"/>
    <property type="project" value="UniProtKB-EC"/>
</dbReference>
<evidence type="ECO:0000256" key="1">
    <source>
        <dbReference type="ARBA" id="ARBA00004251"/>
    </source>
</evidence>
<keyword evidence="5" id="KW-0812">Transmembrane</keyword>
<organism evidence="18 19">
    <name type="scientific">Synechococcus phage S-RSM4</name>
    <dbReference type="NCBI Taxonomy" id="555387"/>
    <lineage>
        <taxon>Viruses</taxon>
        <taxon>Duplodnaviria</taxon>
        <taxon>Heunggongvirae</taxon>
        <taxon>Uroviricota</taxon>
        <taxon>Caudoviricetes</taxon>
        <taxon>Pantevenvirales</taxon>
        <taxon>Kyanoviridae</taxon>
        <taxon>Gibbetvirus</taxon>
        <taxon>Gibbetvirus rsm4</taxon>
    </lineage>
</organism>
<proteinExistence type="predicted"/>
<evidence type="ECO:0000256" key="7">
    <source>
        <dbReference type="ARBA" id="ARBA00022741"/>
    </source>
</evidence>
<evidence type="ECO:0000256" key="12">
    <source>
        <dbReference type="ARBA" id="ARBA00023137"/>
    </source>
</evidence>
<dbReference type="RefSeq" id="YP_003097365.1">
    <property type="nucleotide sequence ID" value="NC_013085.1"/>
</dbReference>
<keyword evidence="9" id="KW-0067">ATP-binding</keyword>
<feature type="region of interest" description="Disordered" evidence="16">
    <location>
        <begin position="314"/>
        <end position="333"/>
    </location>
</feature>
<dbReference type="EMBL" id="FM207411">
    <property type="protein sequence ID" value="CAR63328.1"/>
    <property type="molecule type" value="Genomic_DNA"/>
</dbReference>
<keyword evidence="13" id="KW-1015">Disulfide bond</keyword>
<keyword evidence="11" id="KW-0472">Membrane</keyword>
<keyword evidence="7" id="KW-0547">Nucleotide-binding</keyword>
<keyword evidence="10" id="KW-1133">Transmembrane helix</keyword>
<evidence type="ECO:0000256" key="6">
    <source>
        <dbReference type="ARBA" id="ARBA00022729"/>
    </source>
</evidence>
<keyword evidence="19" id="KW-1185">Reference proteome</keyword>